<reference evidence="4 5" key="1">
    <citation type="journal article" date="2015" name="Genome Biol. Evol.">
        <title>Characterization of Three Mycobacterium spp. with Potential Use in Bioremediation by Genome Sequencing and Comparative Genomics.</title>
        <authorList>
            <person name="Das S."/>
            <person name="Pettersson B.M."/>
            <person name="Behra P.R."/>
            <person name="Ramesh M."/>
            <person name="Dasgupta S."/>
            <person name="Bhattacharya A."/>
            <person name="Kirsebom L.A."/>
        </authorList>
    </citation>
    <scope>NUCLEOTIDE SEQUENCE [LARGE SCALE GENOMIC DNA]</scope>
    <source>
        <strain evidence="4 5">DSM 44075</strain>
    </source>
</reference>
<dbReference type="EMBL" id="JYNU01000057">
    <property type="protein sequence ID" value="KMO69367.1"/>
    <property type="molecule type" value="Genomic_DNA"/>
</dbReference>
<dbReference type="PANTHER" id="PTHR30055:SF226">
    <property type="entry name" value="HTH-TYPE TRANSCRIPTIONAL REGULATOR PKSA"/>
    <property type="match status" value="1"/>
</dbReference>
<keyword evidence="1 2" id="KW-0238">DNA-binding</keyword>
<dbReference type="GO" id="GO:0000976">
    <property type="term" value="F:transcription cis-regulatory region binding"/>
    <property type="evidence" value="ECO:0007669"/>
    <property type="project" value="TreeGrafter"/>
</dbReference>
<accession>A0A0J6VIE2</accession>
<dbReference type="PANTHER" id="PTHR30055">
    <property type="entry name" value="HTH-TYPE TRANSCRIPTIONAL REGULATOR RUTR"/>
    <property type="match status" value="1"/>
</dbReference>
<dbReference type="SUPFAM" id="SSF46689">
    <property type="entry name" value="Homeodomain-like"/>
    <property type="match status" value="1"/>
</dbReference>
<evidence type="ECO:0000313" key="4">
    <source>
        <dbReference type="EMBL" id="KMO69367.1"/>
    </source>
</evidence>
<evidence type="ECO:0000259" key="3">
    <source>
        <dbReference type="PROSITE" id="PS50977"/>
    </source>
</evidence>
<feature type="domain" description="HTH tetR-type" evidence="3">
    <location>
        <begin position="1"/>
        <end position="50"/>
    </location>
</feature>
<gene>
    <name evidence="4" type="primary">betI_16</name>
    <name evidence="4" type="ORF">MOBUDSM44075_04793</name>
</gene>
<comment type="caution">
    <text evidence="4">The sequence shown here is derived from an EMBL/GenBank/DDBJ whole genome shotgun (WGS) entry which is preliminary data.</text>
</comment>
<dbReference type="InterPro" id="IPR001647">
    <property type="entry name" value="HTH_TetR"/>
</dbReference>
<dbReference type="Gene3D" id="1.10.357.10">
    <property type="entry name" value="Tetracycline Repressor, domain 2"/>
    <property type="match status" value="1"/>
</dbReference>
<dbReference type="Pfam" id="PF00440">
    <property type="entry name" value="TetR_N"/>
    <property type="match status" value="1"/>
</dbReference>
<evidence type="ECO:0000256" key="2">
    <source>
        <dbReference type="PROSITE-ProRule" id="PRU00335"/>
    </source>
</evidence>
<proteinExistence type="predicted"/>
<name>A0A0J6VIE2_9MYCO</name>
<sequence length="181" mass="19783">MKRFAEDGIANTSLRAIAEAAGVSLGLVQHYFVTKSQLIDVIDQHVLSIFGQVQAEPSSGSDAEDRVSDAGSRLAQLMSENPTVMDYVGRALAERGEVGNTIFDGFYAISAQQGAEFAAQGLTPDDLDPLWANMLPLILRVGTIMLRPYIERHVDGSLYDPEQTARWDAAVTRLIREGQMK</sequence>
<organism evidence="4 5">
    <name type="scientific">Mycolicibacterium obuense</name>
    <dbReference type="NCBI Taxonomy" id="1807"/>
    <lineage>
        <taxon>Bacteria</taxon>
        <taxon>Bacillati</taxon>
        <taxon>Actinomycetota</taxon>
        <taxon>Actinomycetes</taxon>
        <taxon>Mycobacteriales</taxon>
        <taxon>Mycobacteriaceae</taxon>
        <taxon>Mycolicibacterium</taxon>
    </lineage>
</organism>
<dbReference type="InterPro" id="IPR009057">
    <property type="entry name" value="Homeodomain-like_sf"/>
</dbReference>
<feature type="DNA-binding region" description="H-T-H motif" evidence="2">
    <location>
        <begin position="13"/>
        <end position="32"/>
    </location>
</feature>
<protein>
    <submittedName>
        <fullName evidence="4">HTH-type transcriptional regulator BetI</fullName>
    </submittedName>
</protein>
<dbReference type="PROSITE" id="PS50977">
    <property type="entry name" value="HTH_TETR_2"/>
    <property type="match status" value="1"/>
</dbReference>
<dbReference type="GO" id="GO:0003700">
    <property type="term" value="F:DNA-binding transcription factor activity"/>
    <property type="evidence" value="ECO:0007669"/>
    <property type="project" value="TreeGrafter"/>
</dbReference>
<dbReference type="AlphaFoldDB" id="A0A0J6VIE2"/>
<dbReference type="PATRIC" id="fig|1807.14.peg.4829"/>
<dbReference type="InterPro" id="IPR050109">
    <property type="entry name" value="HTH-type_TetR-like_transc_reg"/>
</dbReference>
<evidence type="ECO:0000313" key="5">
    <source>
        <dbReference type="Proteomes" id="UP000036313"/>
    </source>
</evidence>
<evidence type="ECO:0000256" key="1">
    <source>
        <dbReference type="ARBA" id="ARBA00023125"/>
    </source>
</evidence>
<dbReference type="Proteomes" id="UP000036313">
    <property type="component" value="Unassembled WGS sequence"/>
</dbReference>